<dbReference type="EMBL" id="JQGC01000027">
    <property type="protein sequence ID" value="KFL29380.1"/>
    <property type="molecule type" value="Genomic_DNA"/>
</dbReference>
<dbReference type="AlphaFoldDB" id="A0A087LXM7"/>
<dbReference type="RefSeq" id="WP_035086622.1">
    <property type="nucleotide sequence ID" value="NZ_JQGC01000027.1"/>
</dbReference>
<accession>A0A087LXM7</accession>
<gene>
    <name evidence="2" type="ORF">JP75_21710</name>
</gene>
<protein>
    <submittedName>
        <fullName evidence="2">Uncharacterized protein</fullName>
    </submittedName>
</protein>
<evidence type="ECO:0000313" key="3">
    <source>
        <dbReference type="Proteomes" id="UP000028981"/>
    </source>
</evidence>
<name>A0A087LXM7_9HYPH</name>
<organism evidence="2 3">
    <name type="scientific">Devosia riboflavina</name>
    <dbReference type="NCBI Taxonomy" id="46914"/>
    <lineage>
        <taxon>Bacteria</taxon>
        <taxon>Pseudomonadati</taxon>
        <taxon>Pseudomonadota</taxon>
        <taxon>Alphaproteobacteria</taxon>
        <taxon>Hyphomicrobiales</taxon>
        <taxon>Devosiaceae</taxon>
        <taxon>Devosia</taxon>
    </lineage>
</organism>
<dbReference type="Proteomes" id="UP000028981">
    <property type="component" value="Unassembled WGS sequence"/>
</dbReference>
<evidence type="ECO:0000313" key="2">
    <source>
        <dbReference type="EMBL" id="KFL29380.1"/>
    </source>
</evidence>
<proteinExistence type="predicted"/>
<sequence length="98" mass="10424">MMFLLRSAFWLTVAFVVIRPEVDVRASAGSVANEALARGSQFVANQIEAIECDSLQCLGGKAIVAAALPPIPPSGTPMHVAPQDNPVPYPRPRPDWAG</sequence>
<feature type="region of interest" description="Disordered" evidence="1">
    <location>
        <begin position="74"/>
        <end position="98"/>
    </location>
</feature>
<dbReference type="OrthoDB" id="7950133at2"/>
<keyword evidence="3" id="KW-1185">Reference proteome</keyword>
<comment type="caution">
    <text evidence="2">The sequence shown here is derived from an EMBL/GenBank/DDBJ whole genome shotgun (WGS) entry which is preliminary data.</text>
</comment>
<evidence type="ECO:0000256" key="1">
    <source>
        <dbReference type="SAM" id="MobiDB-lite"/>
    </source>
</evidence>
<reference evidence="2 3" key="1">
    <citation type="submission" date="2014-08" db="EMBL/GenBank/DDBJ databases">
        <authorList>
            <person name="Hassan Y.I."/>
            <person name="Lepp D."/>
            <person name="Zhou T."/>
        </authorList>
    </citation>
    <scope>NUCLEOTIDE SEQUENCE [LARGE SCALE GENOMIC DNA]</scope>
    <source>
        <strain evidence="2 3">IFO13584</strain>
    </source>
</reference>